<dbReference type="Proteomes" id="UP001560573">
    <property type="component" value="Unassembled WGS sequence"/>
</dbReference>
<sequence length="69" mass="8038">MSKPLIEKRDYYYNEDGMMVLTRLYLLERGFCCGKGCTNCPYHYENVPEPLRSALVEEAQQKKEDGAEL</sequence>
<accession>A0ABV3ZK58</accession>
<keyword evidence="2" id="KW-1185">Reference proteome</keyword>
<dbReference type="InterPro" id="IPR040807">
    <property type="entry name" value="DUF5522"/>
</dbReference>
<proteinExistence type="predicted"/>
<protein>
    <submittedName>
        <fullName evidence="1">DUF5522 domain-containing protein</fullName>
    </submittedName>
</protein>
<organism evidence="1 2">
    <name type="scientific">Danxiaibacter flavus</name>
    <dbReference type="NCBI Taxonomy" id="3049108"/>
    <lineage>
        <taxon>Bacteria</taxon>
        <taxon>Pseudomonadati</taxon>
        <taxon>Bacteroidota</taxon>
        <taxon>Chitinophagia</taxon>
        <taxon>Chitinophagales</taxon>
        <taxon>Chitinophagaceae</taxon>
        <taxon>Danxiaibacter</taxon>
    </lineage>
</organism>
<evidence type="ECO:0000313" key="2">
    <source>
        <dbReference type="Proteomes" id="UP001560573"/>
    </source>
</evidence>
<reference evidence="1 2" key="1">
    <citation type="submission" date="2023-07" db="EMBL/GenBank/DDBJ databases">
        <authorList>
            <person name="Lian W.-H."/>
        </authorList>
    </citation>
    <scope>NUCLEOTIDE SEQUENCE [LARGE SCALE GENOMIC DNA]</scope>
    <source>
        <strain evidence="1 2">SYSU DXS3180</strain>
    </source>
</reference>
<name>A0ABV3ZK58_9BACT</name>
<dbReference type="EMBL" id="JAULBC010000008">
    <property type="protein sequence ID" value="MEX6690279.1"/>
    <property type="molecule type" value="Genomic_DNA"/>
</dbReference>
<dbReference type="RefSeq" id="WP_369331693.1">
    <property type="nucleotide sequence ID" value="NZ_JAULBC010000008.1"/>
</dbReference>
<evidence type="ECO:0000313" key="1">
    <source>
        <dbReference type="EMBL" id="MEX6690279.1"/>
    </source>
</evidence>
<dbReference type="Pfam" id="PF17653">
    <property type="entry name" value="DUF5522"/>
    <property type="match status" value="1"/>
</dbReference>
<gene>
    <name evidence="1" type="ORF">QTN47_22405</name>
</gene>
<comment type="caution">
    <text evidence="1">The sequence shown here is derived from an EMBL/GenBank/DDBJ whole genome shotgun (WGS) entry which is preliminary data.</text>
</comment>